<protein>
    <submittedName>
        <fullName evidence="1">Uncharacterized protein</fullName>
    </submittedName>
</protein>
<evidence type="ECO:0000313" key="1">
    <source>
        <dbReference type="EMBL" id="RSL44974.1"/>
    </source>
</evidence>
<reference evidence="1 2" key="1">
    <citation type="submission" date="2017-06" db="EMBL/GenBank/DDBJ databases">
        <title>Comparative genomic analysis of Ambrosia Fusariam Clade fungi.</title>
        <authorList>
            <person name="Stajich J.E."/>
            <person name="Carrillo J."/>
            <person name="Kijimoto T."/>
            <person name="Eskalen A."/>
            <person name="O'Donnell K."/>
            <person name="Kasson M."/>
        </authorList>
    </citation>
    <scope>NUCLEOTIDE SEQUENCE [LARGE SCALE GENOMIC DNA]</scope>
    <source>
        <strain evidence="1 2">NRRL62584</strain>
    </source>
</reference>
<organism evidence="1 2">
    <name type="scientific">Fusarium duplospermum</name>
    <dbReference type="NCBI Taxonomy" id="1325734"/>
    <lineage>
        <taxon>Eukaryota</taxon>
        <taxon>Fungi</taxon>
        <taxon>Dikarya</taxon>
        <taxon>Ascomycota</taxon>
        <taxon>Pezizomycotina</taxon>
        <taxon>Sordariomycetes</taxon>
        <taxon>Hypocreomycetidae</taxon>
        <taxon>Hypocreales</taxon>
        <taxon>Nectriaceae</taxon>
        <taxon>Fusarium</taxon>
        <taxon>Fusarium solani species complex</taxon>
    </lineage>
</organism>
<comment type="caution">
    <text evidence="1">The sequence shown here is derived from an EMBL/GenBank/DDBJ whole genome shotgun (WGS) entry which is preliminary data.</text>
</comment>
<gene>
    <name evidence="1" type="ORF">CEP54_014470</name>
</gene>
<dbReference type="OrthoDB" id="3486565at2759"/>
<dbReference type="AlphaFoldDB" id="A0A428NVX9"/>
<sequence>MPLCEICLGLDFATISQTGVKKFLRLDEGPNLKYYGARDIDLDTFRNAFIRYHDTLDSLHASAKSCDICRLVQISVETVFRKNPNLGSGYEFWIGGREGSDGFEIVGFAESRTANPICSLMAAFGFCVERGSQLDHMIDGRVVSPSPSS</sequence>
<accession>A0A428NVX9</accession>
<dbReference type="Proteomes" id="UP000288168">
    <property type="component" value="Unassembled WGS sequence"/>
</dbReference>
<dbReference type="EMBL" id="NKCI01000276">
    <property type="protein sequence ID" value="RSL44974.1"/>
    <property type="molecule type" value="Genomic_DNA"/>
</dbReference>
<proteinExistence type="predicted"/>
<dbReference type="STRING" id="1325734.A0A428NVX9"/>
<keyword evidence="2" id="KW-1185">Reference proteome</keyword>
<evidence type="ECO:0000313" key="2">
    <source>
        <dbReference type="Proteomes" id="UP000288168"/>
    </source>
</evidence>
<name>A0A428NVX9_9HYPO</name>